<dbReference type="InterPro" id="IPR003358">
    <property type="entry name" value="tRNA_(Gua-N-7)_MeTrfase_Trmb"/>
</dbReference>
<protein>
    <recommendedName>
        <fullName evidence="2">tRNA (guanine(46)-N(7))-methyltransferase</fullName>
        <ecNumber evidence="2">2.1.1.33</ecNumber>
    </recommendedName>
</protein>
<sequence length="575" mass="64266">MAGRERGRRRCGNDDDDDDGDGDDGVLVRGGQSPTLDDDDDDDTSSSSSSLRWPLPPALNYLGLEIRPGVSQYAQSRVSKRGLGGIVSFVGCNANVDLDRILALYRESSTPGAARDDDVDDDDDRSTTTTKTTTTPAVVAFVAIQFPDPHFKKNHAKRRVVTSELVTTLAKFVIEGGGVFLQSDVRGALEAMREKFVEGDDDDDNDVGVGRKYFDEWSPSGYAGHDDDGEEYGMENPLGVPTEREGSVLARGLPHFEDRRRLLPIEAKKMSQSNSDIKITGGRKPSFVESGSCFDTTVTKHIKVRPGGHEALPKKEVDVSAFSFCRKTERKTPDRFVRMHTGPGGTLRSPEKDETPPEFPDENVCPQHKKVDFPAFMERPNPPNTEFRRFYERGDLPVQIEHGGCQNRLAWKVAIERLDFHHYLPIFFDGLREVEMPYAFLSEQGVYDMMQVGSAKIVPVIPQLIIPIKTALNTRDRSVIAKVLKVLQALVRCDQEQNQVGQALVPYYRQILPVLNIFIRKNQNLGDSIDFGQRKREDLGDLILETLEAFEAHGGKDAFINIKYFVPVYESIIIN</sequence>
<dbReference type="GO" id="GO:0008176">
    <property type="term" value="F:tRNA (guanine(46)-N7)-methyltransferase activity"/>
    <property type="evidence" value="ECO:0007669"/>
    <property type="project" value="UniProtKB-EC"/>
</dbReference>
<dbReference type="PANTHER" id="PTHR21207">
    <property type="entry name" value="PARKIN COREGULATED GENE PROTEIN PARK2 COREGULATED"/>
    <property type="match status" value="1"/>
</dbReference>
<evidence type="ECO:0000313" key="9">
    <source>
        <dbReference type="Proteomes" id="UP001530315"/>
    </source>
</evidence>
<evidence type="ECO:0000256" key="4">
    <source>
        <dbReference type="ARBA" id="ARBA00022679"/>
    </source>
</evidence>
<evidence type="ECO:0000256" key="6">
    <source>
        <dbReference type="ARBA" id="ARBA00022694"/>
    </source>
</evidence>
<feature type="region of interest" description="Disordered" evidence="7">
    <location>
        <begin position="1"/>
        <end position="54"/>
    </location>
</feature>
<evidence type="ECO:0000256" key="1">
    <source>
        <dbReference type="ARBA" id="ARBA00000142"/>
    </source>
</evidence>
<dbReference type="PANTHER" id="PTHR21207:SF2">
    <property type="entry name" value="PARKIN COREGULATED GENE PROTEIN"/>
    <property type="match status" value="1"/>
</dbReference>
<comment type="catalytic activity">
    <reaction evidence="1">
        <text>guanosine(46) in tRNA + S-adenosyl-L-methionine = N(7)-methylguanosine(46) in tRNA + S-adenosyl-L-homocysteine</text>
        <dbReference type="Rhea" id="RHEA:42708"/>
        <dbReference type="Rhea" id="RHEA-COMP:10188"/>
        <dbReference type="Rhea" id="RHEA-COMP:10189"/>
        <dbReference type="ChEBI" id="CHEBI:57856"/>
        <dbReference type="ChEBI" id="CHEBI:59789"/>
        <dbReference type="ChEBI" id="CHEBI:74269"/>
        <dbReference type="ChEBI" id="CHEBI:74480"/>
        <dbReference type="EC" id="2.1.1.33"/>
    </reaction>
</comment>
<keyword evidence="3" id="KW-0489">Methyltransferase</keyword>
<dbReference type="InterPro" id="IPR029063">
    <property type="entry name" value="SAM-dependent_MTases_sf"/>
</dbReference>
<keyword evidence="5" id="KW-0949">S-adenosyl-L-methionine</keyword>
<keyword evidence="9" id="KW-1185">Reference proteome</keyword>
<dbReference type="EC" id="2.1.1.33" evidence="2"/>
<keyword evidence="4" id="KW-0808">Transferase</keyword>
<feature type="compositionally biased region" description="Basic residues" evidence="7">
    <location>
        <begin position="1"/>
        <end position="10"/>
    </location>
</feature>
<dbReference type="Gene3D" id="3.40.50.150">
    <property type="entry name" value="Vaccinia Virus protein VP39"/>
    <property type="match status" value="1"/>
</dbReference>
<dbReference type="Pfam" id="PF02390">
    <property type="entry name" value="Methyltransf_4"/>
    <property type="match status" value="1"/>
</dbReference>
<dbReference type="Proteomes" id="UP001530315">
    <property type="component" value="Unassembled WGS sequence"/>
</dbReference>
<evidence type="ECO:0000256" key="2">
    <source>
        <dbReference type="ARBA" id="ARBA00011977"/>
    </source>
</evidence>
<organism evidence="8 9">
    <name type="scientific">Stephanodiscus triporus</name>
    <dbReference type="NCBI Taxonomy" id="2934178"/>
    <lineage>
        <taxon>Eukaryota</taxon>
        <taxon>Sar</taxon>
        <taxon>Stramenopiles</taxon>
        <taxon>Ochrophyta</taxon>
        <taxon>Bacillariophyta</taxon>
        <taxon>Coscinodiscophyceae</taxon>
        <taxon>Thalassiosirophycidae</taxon>
        <taxon>Stephanodiscales</taxon>
        <taxon>Stephanodiscaceae</taxon>
        <taxon>Stephanodiscus</taxon>
    </lineage>
</organism>
<proteinExistence type="predicted"/>
<dbReference type="Pfam" id="PF10274">
    <property type="entry name" value="ParcG"/>
    <property type="match status" value="1"/>
</dbReference>
<dbReference type="EMBL" id="JALLAZ020000950">
    <property type="protein sequence ID" value="KAL3783903.1"/>
    <property type="molecule type" value="Genomic_DNA"/>
</dbReference>
<accession>A0ABD3P949</accession>
<dbReference type="PROSITE" id="PS51625">
    <property type="entry name" value="SAM_MT_TRMB"/>
    <property type="match status" value="1"/>
</dbReference>
<keyword evidence="6" id="KW-0819">tRNA processing</keyword>
<evidence type="ECO:0000256" key="3">
    <source>
        <dbReference type="ARBA" id="ARBA00022603"/>
    </source>
</evidence>
<dbReference type="InterPro" id="IPR019399">
    <property type="entry name" value="Parkin_co-regulated_protein"/>
</dbReference>
<name>A0ABD3P949_9STRA</name>
<evidence type="ECO:0000256" key="7">
    <source>
        <dbReference type="SAM" id="MobiDB-lite"/>
    </source>
</evidence>
<feature type="region of interest" description="Disordered" evidence="7">
    <location>
        <begin position="336"/>
        <end position="361"/>
    </location>
</feature>
<comment type="caution">
    <text evidence="8">The sequence shown here is derived from an EMBL/GenBank/DDBJ whole genome shotgun (WGS) entry which is preliminary data.</text>
</comment>
<feature type="compositionally biased region" description="Acidic residues" evidence="7">
    <location>
        <begin position="14"/>
        <end position="24"/>
    </location>
</feature>
<dbReference type="AlphaFoldDB" id="A0ABD3P949"/>
<feature type="region of interest" description="Disordered" evidence="7">
    <location>
        <begin position="109"/>
        <end position="131"/>
    </location>
</feature>
<reference evidence="8 9" key="1">
    <citation type="submission" date="2024-10" db="EMBL/GenBank/DDBJ databases">
        <title>Updated reference genomes for cyclostephanoid diatoms.</title>
        <authorList>
            <person name="Roberts W.R."/>
            <person name="Alverson A.J."/>
        </authorList>
    </citation>
    <scope>NUCLEOTIDE SEQUENCE [LARGE SCALE GENOMIC DNA]</scope>
    <source>
        <strain evidence="8 9">AJA276-08</strain>
    </source>
</reference>
<evidence type="ECO:0000313" key="8">
    <source>
        <dbReference type="EMBL" id="KAL3783903.1"/>
    </source>
</evidence>
<evidence type="ECO:0000256" key="5">
    <source>
        <dbReference type="ARBA" id="ARBA00022691"/>
    </source>
</evidence>
<gene>
    <name evidence="8" type="ORF">ACHAW5_007047</name>
</gene>